<evidence type="ECO:0000256" key="5">
    <source>
        <dbReference type="ARBA" id="ARBA00049650"/>
    </source>
</evidence>
<proteinExistence type="inferred from homology"/>
<dbReference type="PANTHER" id="PTHR15296">
    <property type="entry name" value="MEMBRANE-ASSOCIATED PROTEIN MAP17"/>
    <property type="match status" value="1"/>
</dbReference>
<keyword evidence="8" id="KW-0732">Signal</keyword>
<dbReference type="PANTHER" id="PTHR15296:SF1">
    <property type="entry name" value="PDZK1 INTERACTING PROTEIN 1"/>
    <property type="match status" value="1"/>
</dbReference>
<dbReference type="Proteomes" id="UP000515159">
    <property type="component" value="Chromosome 12"/>
</dbReference>
<comment type="similarity">
    <text evidence="5">Belongs to the PDZK1-interacting protein 1/SMIM24 family.</text>
</comment>
<keyword evidence="3 7" id="KW-1133">Transmembrane helix</keyword>
<protein>
    <submittedName>
        <fullName evidence="10">PDZK1-interacting protein 1</fullName>
    </submittedName>
</protein>
<dbReference type="KEGG" id="gsh:117346070"/>
<keyword evidence="9" id="KW-1185">Reference proteome</keyword>
<evidence type="ECO:0000256" key="6">
    <source>
        <dbReference type="SAM" id="MobiDB-lite"/>
    </source>
</evidence>
<evidence type="ECO:0000313" key="10">
    <source>
        <dbReference type="RefSeq" id="XP_033771260.1"/>
    </source>
</evidence>
<dbReference type="GeneID" id="117346070"/>
<dbReference type="FunCoup" id="A0A6P8NQL4">
    <property type="interactions" value="77"/>
</dbReference>
<gene>
    <name evidence="10" type="primary">PDZK1IP1</name>
</gene>
<evidence type="ECO:0000256" key="3">
    <source>
        <dbReference type="ARBA" id="ARBA00022989"/>
    </source>
</evidence>
<evidence type="ECO:0000256" key="8">
    <source>
        <dbReference type="SAM" id="SignalP"/>
    </source>
</evidence>
<feature type="signal peptide" evidence="8">
    <location>
        <begin position="1"/>
        <end position="20"/>
    </location>
</feature>
<organism evidence="9 10">
    <name type="scientific">Geotrypetes seraphini</name>
    <name type="common">Gaboon caecilian</name>
    <name type="synonym">Caecilia seraphini</name>
    <dbReference type="NCBI Taxonomy" id="260995"/>
    <lineage>
        <taxon>Eukaryota</taxon>
        <taxon>Metazoa</taxon>
        <taxon>Chordata</taxon>
        <taxon>Craniata</taxon>
        <taxon>Vertebrata</taxon>
        <taxon>Euteleostomi</taxon>
        <taxon>Amphibia</taxon>
        <taxon>Gymnophiona</taxon>
        <taxon>Geotrypetes</taxon>
    </lineage>
</organism>
<feature type="compositionally biased region" description="Basic and acidic residues" evidence="6">
    <location>
        <begin position="86"/>
        <end position="104"/>
    </location>
</feature>
<dbReference type="RefSeq" id="XP_033771260.1">
    <property type="nucleotide sequence ID" value="XM_033915369.1"/>
</dbReference>
<comment type="subcellular location">
    <subcellularLocation>
        <location evidence="1">Membrane</location>
        <topology evidence="1">Single-pass membrane protein</topology>
    </subcellularLocation>
</comment>
<keyword evidence="2 7" id="KW-0812">Transmembrane</keyword>
<name>A0A6P8NQL4_GEOSA</name>
<reference evidence="10" key="1">
    <citation type="submission" date="2025-08" db="UniProtKB">
        <authorList>
            <consortium name="RefSeq"/>
        </authorList>
    </citation>
    <scope>IDENTIFICATION</scope>
</reference>
<dbReference type="InterPro" id="IPR031627">
    <property type="entry name" value="PDZK1IP1/SMIM24"/>
</dbReference>
<dbReference type="InParanoid" id="A0A6P8NQL4"/>
<evidence type="ECO:0000256" key="2">
    <source>
        <dbReference type="ARBA" id="ARBA00022692"/>
    </source>
</evidence>
<feature type="compositionally biased region" description="Basic and acidic residues" evidence="6">
    <location>
        <begin position="68"/>
        <end position="79"/>
    </location>
</feature>
<keyword evidence="4 7" id="KW-0472">Membrane</keyword>
<dbReference type="AlphaFoldDB" id="A0A6P8NQL4"/>
<dbReference type="GO" id="GO:0016020">
    <property type="term" value="C:membrane"/>
    <property type="evidence" value="ECO:0007669"/>
    <property type="project" value="UniProtKB-SubCell"/>
</dbReference>
<feature type="transmembrane region" description="Helical" evidence="7">
    <location>
        <begin position="36"/>
        <end position="58"/>
    </location>
</feature>
<feature type="chain" id="PRO_5028174931" evidence="8">
    <location>
        <begin position="21"/>
        <end position="120"/>
    </location>
</feature>
<evidence type="ECO:0000256" key="4">
    <source>
        <dbReference type="ARBA" id="ARBA00023136"/>
    </source>
</evidence>
<feature type="region of interest" description="Disordered" evidence="6">
    <location>
        <begin position="68"/>
        <end position="104"/>
    </location>
</feature>
<evidence type="ECO:0000313" key="9">
    <source>
        <dbReference type="Proteomes" id="UP000515159"/>
    </source>
</evidence>
<dbReference type="OrthoDB" id="9900654at2759"/>
<dbReference type="CTD" id="10158"/>
<evidence type="ECO:0000256" key="1">
    <source>
        <dbReference type="ARBA" id="ARBA00004167"/>
    </source>
</evidence>
<evidence type="ECO:0000256" key="7">
    <source>
        <dbReference type="SAM" id="Phobius"/>
    </source>
</evidence>
<dbReference type="Pfam" id="PF15807">
    <property type="entry name" value="MAP17"/>
    <property type="match status" value="1"/>
</dbReference>
<accession>A0A6P8NQL4</accession>
<sequence length="120" mass="13381">MFIPPVSLLGVLLILGSVSCQQGNASIQRRFPQWLTGLISVSVFLFLVLAVFVVNRVWCKDKKERGPSEVGERFTEKGEAIGNGTEGRDSGADNFRSPDHENAYENHIEWEEQVVQTTAM</sequence>